<dbReference type="eggNOG" id="ENOG502ZNSV">
    <property type="taxonomic scope" value="Bacteria"/>
</dbReference>
<dbReference type="HOGENOM" id="CLU_1358907_0_0_5"/>
<reference evidence="1 2" key="1">
    <citation type="journal article" date="2011" name="J. Bacteriol.">
        <title>Complete genome sequence of the industrial strain Ketogulonicigenium vulgare WSH-001.</title>
        <authorList>
            <person name="Liu L."/>
            <person name="Li Y."/>
            <person name="Zhang J."/>
            <person name="Zhou Z."/>
            <person name="Liu J."/>
            <person name="Li X."/>
            <person name="Zhou J."/>
            <person name="Du G."/>
            <person name="Wang L."/>
            <person name="Chen J."/>
        </authorList>
    </citation>
    <scope>NUCLEOTIDE SEQUENCE [LARGE SCALE GENOMIC DNA]</scope>
    <source>
        <strain evidence="1 2">WSH-001</strain>
    </source>
</reference>
<dbReference type="EMBL" id="CP002018">
    <property type="protein sequence ID" value="AEM40924.1"/>
    <property type="molecule type" value="Genomic_DNA"/>
</dbReference>
<evidence type="ECO:0000313" key="2">
    <source>
        <dbReference type="Proteomes" id="UP000000692"/>
    </source>
</evidence>
<proteinExistence type="predicted"/>
<evidence type="ECO:0000313" key="1">
    <source>
        <dbReference type="EMBL" id="AEM40924.1"/>
    </source>
</evidence>
<dbReference type="Proteomes" id="UP000000692">
    <property type="component" value="Chromosome"/>
</dbReference>
<accession>F9Y6H8</accession>
<dbReference type="Gene3D" id="2.40.160.170">
    <property type="match status" value="1"/>
</dbReference>
<gene>
    <name evidence="1" type="ordered locus">KVU_1084</name>
</gene>
<organism evidence="1 2">
    <name type="scientific">Ketogulonicigenium vulgare (strain WSH-001)</name>
    <dbReference type="NCBI Taxonomy" id="759362"/>
    <lineage>
        <taxon>Bacteria</taxon>
        <taxon>Pseudomonadati</taxon>
        <taxon>Pseudomonadota</taxon>
        <taxon>Alphaproteobacteria</taxon>
        <taxon>Rhodobacterales</taxon>
        <taxon>Roseobacteraceae</taxon>
        <taxon>Ketogulonicigenium</taxon>
    </lineage>
</organism>
<sequence length="201" mass="21284">MLIGFWAGIAGAQQTDGALGVEAGVSSLGAYVAPTMSLSDQTRLRLPIYGGALSGDFDADGTTVLGDLRSRQMGLVADYDVYHGLYLSAGLLIGGYRLSGQADHINADGRDIAGHFLIEVKQQHQLAPVVALGYRYGFGGGVSFRAELGAKIVKHTLQVNGLEPLSPVDRSDAEAEIARLNDDLQDYPAIPYLTLAFGIVF</sequence>
<keyword evidence="2" id="KW-1185">Reference proteome</keyword>
<evidence type="ECO:0008006" key="3">
    <source>
        <dbReference type="Google" id="ProtNLM"/>
    </source>
</evidence>
<name>F9Y6H8_KETVW</name>
<dbReference type="KEGG" id="kvl:KVU_1084"/>
<protein>
    <recommendedName>
        <fullName evidence="3">Outer membrane protein beta-barrel domain-containing protein</fullName>
    </recommendedName>
</protein>
<dbReference type="AlphaFoldDB" id="F9Y6H8"/>